<keyword evidence="9 10" id="KW-0968">Cytoplasmic vesicle</keyword>
<dbReference type="InterPro" id="IPR011012">
    <property type="entry name" value="Longin-like_dom_sf"/>
</dbReference>
<dbReference type="GO" id="GO:0051645">
    <property type="term" value="P:Golgi localization"/>
    <property type="evidence" value="ECO:0007669"/>
    <property type="project" value="TreeGrafter"/>
</dbReference>
<feature type="compositionally biased region" description="Gly residues" evidence="12">
    <location>
        <begin position="179"/>
        <end position="191"/>
    </location>
</feature>
<dbReference type="GO" id="GO:0030126">
    <property type="term" value="C:COPI vesicle coat"/>
    <property type="evidence" value="ECO:0007669"/>
    <property type="project" value="UniProtKB-UniRule"/>
</dbReference>
<dbReference type="InterPro" id="IPR027059">
    <property type="entry name" value="Coatomer_dsu"/>
</dbReference>
<evidence type="ECO:0000313" key="15">
    <source>
        <dbReference type="Proteomes" id="UP000807353"/>
    </source>
</evidence>
<feature type="region of interest" description="Disordered" evidence="12">
    <location>
        <begin position="210"/>
        <end position="229"/>
    </location>
</feature>
<accession>A0A9P5Y980</accession>
<evidence type="ECO:0000256" key="2">
    <source>
        <dbReference type="ARBA" id="ARBA00011775"/>
    </source>
</evidence>
<dbReference type="GO" id="GO:0015031">
    <property type="term" value="P:protein transport"/>
    <property type="evidence" value="ECO:0007669"/>
    <property type="project" value="UniProtKB-KW"/>
</dbReference>
<dbReference type="Pfam" id="PF00928">
    <property type="entry name" value="Adap_comp_sub"/>
    <property type="match status" value="1"/>
</dbReference>
<keyword evidence="6 10" id="KW-0653">Protein transport</keyword>
<keyword evidence="4 10" id="KW-0963">Cytoplasm</keyword>
<evidence type="ECO:0000256" key="9">
    <source>
        <dbReference type="ARBA" id="ARBA00023329"/>
    </source>
</evidence>
<comment type="caution">
    <text evidence="14">The sequence shown here is derived from an EMBL/GenBank/DDBJ whole genome shotgun (WGS) entry which is preliminary data.</text>
</comment>
<proteinExistence type="inferred from homology"/>
<dbReference type="FunFam" id="3.30.450.60:FF:000003">
    <property type="entry name" value="Coatomer subunit delta"/>
    <property type="match status" value="1"/>
</dbReference>
<dbReference type="CDD" id="cd09254">
    <property type="entry name" value="AP_delta-COPI_MHD"/>
    <property type="match status" value="1"/>
</dbReference>
<feature type="compositionally biased region" description="Basic and acidic residues" evidence="12">
    <location>
        <begin position="158"/>
        <end position="175"/>
    </location>
</feature>
<dbReference type="InterPro" id="IPR036168">
    <property type="entry name" value="AP2_Mu_C_sf"/>
</dbReference>
<comment type="similarity">
    <text evidence="1 10">Belongs to the adaptor complexes medium subunit family. Delta-COP subfamily.</text>
</comment>
<reference evidence="14" key="1">
    <citation type="submission" date="2020-11" db="EMBL/GenBank/DDBJ databases">
        <authorList>
            <consortium name="DOE Joint Genome Institute"/>
            <person name="Ahrendt S."/>
            <person name="Riley R."/>
            <person name="Andreopoulos W."/>
            <person name="Labutti K."/>
            <person name="Pangilinan J."/>
            <person name="Ruiz-Duenas F.J."/>
            <person name="Barrasa J.M."/>
            <person name="Sanchez-Garcia M."/>
            <person name="Camarero S."/>
            <person name="Miyauchi S."/>
            <person name="Serrano A."/>
            <person name="Linde D."/>
            <person name="Babiker R."/>
            <person name="Drula E."/>
            <person name="Ayuso-Fernandez I."/>
            <person name="Pacheco R."/>
            <person name="Padilla G."/>
            <person name="Ferreira P."/>
            <person name="Barriuso J."/>
            <person name="Kellner H."/>
            <person name="Castanera R."/>
            <person name="Alfaro M."/>
            <person name="Ramirez L."/>
            <person name="Pisabarro A.G."/>
            <person name="Kuo A."/>
            <person name="Tritt A."/>
            <person name="Lipzen A."/>
            <person name="He G."/>
            <person name="Yan M."/>
            <person name="Ng V."/>
            <person name="Cullen D."/>
            <person name="Martin F."/>
            <person name="Rosso M.-N."/>
            <person name="Henrissat B."/>
            <person name="Hibbett D."/>
            <person name="Martinez A.T."/>
            <person name="Grigoriev I.V."/>
        </authorList>
    </citation>
    <scope>NUCLEOTIDE SEQUENCE</scope>
    <source>
        <strain evidence="14">CBS 247.69</strain>
    </source>
</reference>
<evidence type="ECO:0000256" key="7">
    <source>
        <dbReference type="ARBA" id="ARBA00023034"/>
    </source>
</evidence>
<dbReference type="GO" id="GO:0006890">
    <property type="term" value="P:retrograde vesicle-mediated transport, Golgi to endoplasmic reticulum"/>
    <property type="evidence" value="ECO:0007669"/>
    <property type="project" value="UniProtKB-UniRule"/>
</dbReference>
<dbReference type="SUPFAM" id="SSF64356">
    <property type="entry name" value="SNARE-like"/>
    <property type="match status" value="1"/>
</dbReference>
<feature type="region of interest" description="Disordered" evidence="12">
    <location>
        <begin position="158"/>
        <end position="201"/>
    </location>
</feature>
<dbReference type="PANTHER" id="PTHR10121:SF0">
    <property type="entry name" value="COATOMER SUBUNIT DELTA"/>
    <property type="match status" value="1"/>
</dbReference>
<keyword evidence="3 10" id="KW-0813">Transport</keyword>
<dbReference type="EMBL" id="MU150254">
    <property type="protein sequence ID" value="KAF9464505.1"/>
    <property type="molecule type" value="Genomic_DNA"/>
</dbReference>
<dbReference type="CDD" id="cd22249">
    <property type="entry name" value="UDM1_RNF168_RNF169-like"/>
    <property type="match status" value="1"/>
</dbReference>
<evidence type="ECO:0000256" key="12">
    <source>
        <dbReference type="SAM" id="MobiDB-lite"/>
    </source>
</evidence>
<sequence length="529" mass="57534">MVVLAASICTKGGKAVISRQFRDMPKTRIESLLASFPKLIPTNTQHTSVETAEVRYVYQPLEDLYILLITNKASNILQDIDTLHLFARVVSDMCRSADEREILKNAFELLGAFDEVVSMGYREQVNMMQVRSVLEMESHEEKIQEIIARNKEAEAKEELKRRAKQLEMQRREQQRRTAGSGGGSSYLGGVSGYSPIPQRFDTPDIVTPVTRINTSPPTRGPAFKGTGMKLGTKKTKQAELLDALGGDVLASSSVGELSIPSTPALESPIQKPEGRGSLPEIETESVHIAIKEQISLSLLRDGGVQSMELKGDMNLHISDASLAHLRITLLPSTDFGGNSLQFKQHPNVAKFTPGQERVVALKDPTRAFPVGQSLAVLKWRYAGTDESNVPLSINCWPSPSNDGTCEVSIEYELENENVSLYDVVISIPLPTGSYPTVSTHSGEWSLDPSSHSLAWSIPLVTALDDTRSGSLIFTVGGDDAGAFFPVEVTFNGRGSLAGIGVSTVRKIGGGDDPVFSVDTVVTTEDYLVV</sequence>
<dbReference type="InterPro" id="IPR022775">
    <property type="entry name" value="AP_mu_sigma_su"/>
</dbReference>
<dbReference type="InterPro" id="IPR028565">
    <property type="entry name" value="MHD"/>
</dbReference>
<evidence type="ECO:0000256" key="3">
    <source>
        <dbReference type="ARBA" id="ARBA00022448"/>
    </source>
</evidence>
<organism evidence="14 15">
    <name type="scientific">Collybia nuda</name>
    <dbReference type="NCBI Taxonomy" id="64659"/>
    <lineage>
        <taxon>Eukaryota</taxon>
        <taxon>Fungi</taxon>
        <taxon>Dikarya</taxon>
        <taxon>Basidiomycota</taxon>
        <taxon>Agaricomycotina</taxon>
        <taxon>Agaricomycetes</taxon>
        <taxon>Agaricomycetidae</taxon>
        <taxon>Agaricales</taxon>
        <taxon>Tricholomatineae</taxon>
        <taxon>Clitocybaceae</taxon>
        <taxon>Collybia</taxon>
    </lineage>
</organism>
<evidence type="ECO:0000313" key="14">
    <source>
        <dbReference type="EMBL" id="KAF9464505.1"/>
    </source>
</evidence>
<evidence type="ECO:0000256" key="11">
    <source>
        <dbReference type="RuleBase" id="RU366052"/>
    </source>
</evidence>
<evidence type="ECO:0000256" key="1">
    <source>
        <dbReference type="ARBA" id="ARBA00010516"/>
    </source>
</evidence>
<evidence type="ECO:0000259" key="13">
    <source>
        <dbReference type="PROSITE" id="PS51072"/>
    </source>
</evidence>
<name>A0A9P5Y980_9AGAR</name>
<evidence type="ECO:0000256" key="5">
    <source>
        <dbReference type="ARBA" id="ARBA00022892"/>
    </source>
</evidence>
<evidence type="ECO:0000256" key="6">
    <source>
        <dbReference type="ARBA" id="ARBA00022927"/>
    </source>
</evidence>
<dbReference type="CDD" id="cd14830">
    <property type="entry name" value="Delta_COP_N"/>
    <property type="match status" value="1"/>
</dbReference>
<dbReference type="Gene3D" id="2.60.40.1170">
    <property type="entry name" value="Mu homology domain, subdomain B"/>
    <property type="match status" value="2"/>
</dbReference>
<dbReference type="Gene3D" id="3.30.450.60">
    <property type="match status" value="1"/>
</dbReference>
<dbReference type="GO" id="GO:0000139">
    <property type="term" value="C:Golgi membrane"/>
    <property type="evidence" value="ECO:0007669"/>
    <property type="project" value="UniProtKB-SubCell"/>
</dbReference>
<gene>
    <name evidence="14" type="ORF">BDZ94DRAFT_1256601</name>
</gene>
<dbReference type="PANTHER" id="PTHR10121">
    <property type="entry name" value="COATOMER SUBUNIT DELTA"/>
    <property type="match status" value="1"/>
</dbReference>
<comment type="function">
    <text evidence="10">The coatomer is a cytosolic protein complex that binds to dilysine motifs and reversibly associates with Golgi non-clathrin-coated vesicles, which further mediate biosynthetic protein transport from the ER, via the Golgi up to the trans Golgi network. Coatomer complex is required for budding from Golgi membranes, and is essential for the retrograde Golgi-to-ER transport of dilysine-tagged proteins.</text>
</comment>
<evidence type="ECO:0000256" key="4">
    <source>
        <dbReference type="ARBA" id="ARBA00022490"/>
    </source>
</evidence>
<dbReference type="Proteomes" id="UP000807353">
    <property type="component" value="Unassembled WGS sequence"/>
</dbReference>
<keyword evidence="15" id="KW-1185">Reference proteome</keyword>
<keyword evidence="7 10" id="KW-0333">Golgi apparatus</keyword>
<dbReference type="PROSITE" id="PS51072">
    <property type="entry name" value="MHD"/>
    <property type="match status" value="1"/>
</dbReference>
<comment type="subcellular location">
    <subcellularLocation>
        <location evidence="10 11">Cytoplasm</location>
    </subcellularLocation>
    <subcellularLocation>
        <location evidence="10 11">Cytoplasmic vesicle</location>
        <location evidence="10 11">COPI-coated vesicle membrane</location>
        <topology evidence="10 11">Peripheral membrane protein</topology>
        <orientation evidence="10 11">Cytoplasmic side</orientation>
    </subcellularLocation>
    <subcellularLocation>
        <location evidence="10 11">Golgi apparatus membrane</location>
        <topology evidence="10 11">Peripheral membrane protein</topology>
        <orientation evidence="10 11">Cytoplasmic side</orientation>
    </subcellularLocation>
</comment>
<keyword evidence="5 10" id="KW-0931">ER-Golgi transport</keyword>
<dbReference type="Pfam" id="PF01217">
    <property type="entry name" value="Clat_adaptor_s"/>
    <property type="match status" value="1"/>
</dbReference>
<dbReference type="GO" id="GO:0006888">
    <property type="term" value="P:endoplasmic reticulum to Golgi vesicle-mediated transport"/>
    <property type="evidence" value="ECO:0007669"/>
    <property type="project" value="TreeGrafter"/>
</dbReference>
<evidence type="ECO:0000256" key="10">
    <source>
        <dbReference type="RuleBase" id="RU364018"/>
    </source>
</evidence>
<dbReference type="AlphaFoldDB" id="A0A9P5Y980"/>
<feature type="domain" description="MHD" evidence="13">
    <location>
        <begin position="283"/>
        <end position="529"/>
    </location>
</feature>
<dbReference type="SUPFAM" id="SSF49447">
    <property type="entry name" value="Second domain of Mu2 adaptin subunit (ap50) of ap2 adaptor"/>
    <property type="match status" value="1"/>
</dbReference>
<keyword evidence="8 10" id="KW-0472">Membrane</keyword>
<dbReference type="OrthoDB" id="10266042at2759"/>
<protein>
    <recommendedName>
        <fullName evidence="10">Coatomer subunit delta</fullName>
    </recommendedName>
</protein>
<evidence type="ECO:0000256" key="8">
    <source>
        <dbReference type="ARBA" id="ARBA00023136"/>
    </source>
</evidence>
<comment type="subunit">
    <text evidence="2 10">Oligomeric complex that consists of at least the alpha, beta, beta', gamma, delta, epsilon and zeta subunits.</text>
</comment>